<dbReference type="Proteomes" id="UP000693946">
    <property type="component" value="Linkage Group LG11"/>
</dbReference>
<comment type="caution">
    <text evidence="2">The sequence shown here is derived from an EMBL/GenBank/DDBJ whole genome shotgun (WGS) entry which is preliminary data.</text>
</comment>
<name>A0AAV6SVS2_SOLSE</name>
<feature type="region of interest" description="Disordered" evidence="1">
    <location>
        <begin position="325"/>
        <end position="358"/>
    </location>
</feature>
<dbReference type="PANTHER" id="PTHR47282">
    <property type="entry name" value="PGC-1 AND ERR-INDUCED REGULATOR IN MUSCLE PROTEIN 1"/>
    <property type="match status" value="1"/>
</dbReference>
<dbReference type="GO" id="GO:0005634">
    <property type="term" value="C:nucleus"/>
    <property type="evidence" value="ECO:0007669"/>
    <property type="project" value="TreeGrafter"/>
</dbReference>
<feature type="compositionally biased region" description="Basic residues" evidence="1">
    <location>
        <begin position="335"/>
        <end position="344"/>
    </location>
</feature>
<gene>
    <name evidence="2" type="ORF">JOB18_044859</name>
</gene>
<keyword evidence="3" id="KW-1185">Reference proteome</keyword>
<dbReference type="GO" id="GO:0014850">
    <property type="term" value="P:response to muscle activity"/>
    <property type="evidence" value="ECO:0007669"/>
    <property type="project" value="TreeGrafter"/>
</dbReference>
<evidence type="ECO:0000313" key="3">
    <source>
        <dbReference type="Proteomes" id="UP000693946"/>
    </source>
</evidence>
<sequence>MDEFQYSVEISDGDWECFFAECEACDMLPPPLACVDDSGMSDIDDTRAILAQRAQKVDQTVTSLKNNSPTNCEGSPVEHYISKHGVGGLESILSGSEEDIHLQSVNIFFESLKNITEPERLARPCQVTTGKNREAVVETEQCRDGQQSNSRSLPINIPKFNSLPAGGEAAFGKETMRPVDTSSNRNTMKKVERNSSFSPEPVAHYSVLNSSTDESVYPEIELVIREDSSNEIGVNDVTQTPLHNLTYKDVHSETTPPTDKVMKVQMYTPLKDAEQKHVETHSQLTFRNKCNTNSPSKIEMFPNLKWKEEQPPLFQFDALSVNKSASQELSPSASIKRKRRKKRRLSSEPPETTPGCERRVFVRPSDSEEEYTGRGGTSPCLSDKINLFHSHEPHVSSSYSVSSNLLLRNSAGMKTKDFCLTVPSWDNQYTHVPENTLRQERCKAASVAGNNAPYTSLNSSPDNVMSAANHSGNVVTTLQPCITSQEEELTTLMPVSVIDCVTGVSADSEIKDSCADSLKNSNKVTQTIIGSENDPNLICSAEVKSINDCIHPCAESHDPAVGASQNDILSDAKSVLAAEPGNSVGDNHSRCQSETEPQQQLEINCCDADTFSSTLDKTPALDTNPQSFDVRTEFADSAVSPSVASKNICASMQTRSSQREIKMSSSENLSPPDITQESSCCTVHTKSSKSLSNENITDLPGTFCSSLSQNETGSQAEKPSQILEVDAKPEPESQSVSEDSTEAPPELPCEAEDVVTASKAESEPKNAPDSKHSAFAMSSFWNEMERLTINDILGLRMISEAAPAFYREPLQENQEADMFVTNESGSLAQLEPEFKSKPMQTNEHVSSDSVQTNVSPDYVETVLSIVDSSSSKSVKWKNQHIPVSASTDLYPQSVMSHLSDISEQVLPEIAQKYHRRLSKNTSVHNLYAFAKGESEKSKEQIPKKVIDMDSSPSSMANGYNISVSNILHYFFGGNQSNPSQSAADDTSTLYTEGNSVSETYDHFFSEFDTESFFCPLITAEDQANDKRVPIFSYSRSTNRNLQFPEAYDYFFASSSSDDSSGSGEEDDGSPPVRVVSRFSREASSSQIFTDMYDNFYTDGDLRQNFFWNTTLSFRNIKFSGFTFQKETPSNPLSCVPVRKRSCRALGGTVYPSYAMGNENMIVDPLLYHLEDRISRQQVQEPFIYETALVNPRLDTTLLPLKQSDMCLVCIAFASWVLKTANPQVGDAWKAVLLANVSALSAIGYLRKYVKIQAAASEKKLHHINPSES</sequence>
<accession>A0AAV6SVS2</accession>
<feature type="region of interest" description="Disordered" evidence="1">
    <location>
        <begin position="726"/>
        <end position="772"/>
    </location>
</feature>
<protein>
    <recommendedName>
        <fullName evidence="4">PGC-1 and ERR-induced regulator in muscle protein 1</fullName>
    </recommendedName>
</protein>
<dbReference type="AlphaFoldDB" id="A0AAV6SVS2"/>
<evidence type="ECO:0000313" key="2">
    <source>
        <dbReference type="EMBL" id="KAG7521237.1"/>
    </source>
</evidence>
<dbReference type="GO" id="GO:0005737">
    <property type="term" value="C:cytoplasm"/>
    <property type="evidence" value="ECO:0007669"/>
    <property type="project" value="TreeGrafter"/>
</dbReference>
<feature type="compositionally biased region" description="Polar residues" evidence="1">
    <location>
        <begin position="663"/>
        <end position="681"/>
    </location>
</feature>
<dbReference type="GO" id="GO:0006355">
    <property type="term" value="P:regulation of DNA-templated transcription"/>
    <property type="evidence" value="ECO:0007669"/>
    <property type="project" value="InterPro"/>
</dbReference>
<reference evidence="2 3" key="1">
    <citation type="journal article" date="2021" name="Sci. Rep.">
        <title>Chromosome anchoring in Senegalese sole (Solea senegalensis) reveals sex-associated markers and genome rearrangements in flatfish.</title>
        <authorList>
            <person name="Guerrero-Cozar I."/>
            <person name="Gomez-Garrido J."/>
            <person name="Berbel C."/>
            <person name="Martinez-Blanch J.F."/>
            <person name="Alioto T."/>
            <person name="Claros M.G."/>
            <person name="Gagnaire P.A."/>
            <person name="Manchado M."/>
        </authorList>
    </citation>
    <scope>NUCLEOTIDE SEQUENCE [LARGE SCALE GENOMIC DNA]</scope>
    <source>
        <strain evidence="2">Sse05_10M</strain>
    </source>
</reference>
<feature type="compositionally biased region" description="Basic and acidic residues" evidence="1">
    <location>
        <begin position="760"/>
        <end position="772"/>
    </location>
</feature>
<dbReference type="EMBL" id="JAGKHQ010000003">
    <property type="protein sequence ID" value="KAG7521237.1"/>
    <property type="molecule type" value="Genomic_DNA"/>
</dbReference>
<organism evidence="2 3">
    <name type="scientific">Solea senegalensis</name>
    <name type="common">Senegalese sole</name>
    <dbReference type="NCBI Taxonomy" id="28829"/>
    <lineage>
        <taxon>Eukaryota</taxon>
        <taxon>Metazoa</taxon>
        <taxon>Chordata</taxon>
        <taxon>Craniata</taxon>
        <taxon>Vertebrata</taxon>
        <taxon>Euteleostomi</taxon>
        <taxon>Actinopterygii</taxon>
        <taxon>Neopterygii</taxon>
        <taxon>Teleostei</taxon>
        <taxon>Neoteleostei</taxon>
        <taxon>Acanthomorphata</taxon>
        <taxon>Carangaria</taxon>
        <taxon>Pleuronectiformes</taxon>
        <taxon>Pleuronectoidei</taxon>
        <taxon>Soleidae</taxon>
        <taxon>Solea</taxon>
    </lineage>
</organism>
<dbReference type="InterPro" id="IPR043442">
    <property type="entry name" value="Perm1"/>
</dbReference>
<evidence type="ECO:0008006" key="4">
    <source>
        <dbReference type="Google" id="ProtNLM"/>
    </source>
</evidence>
<proteinExistence type="predicted"/>
<evidence type="ECO:0000256" key="1">
    <source>
        <dbReference type="SAM" id="MobiDB-lite"/>
    </source>
</evidence>
<feature type="region of interest" description="Disordered" evidence="1">
    <location>
        <begin position="653"/>
        <end position="681"/>
    </location>
</feature>
<dbReference type="PANTHER" id="PTHR47282:SF1">
    <property type="entry name" value="PGC-1 AND ERR-INDUCED REGULATOR IN MUSCLE PROTEIN 1"/>
    <property type="match status" value="1"/>
</dbReference>